<reference evidence="1" key="1">
    <citation type="submission" date="2018-01" db="EMBL/GenBank/DDBJ databases">
        <title>An insight into the sialome of Amazonian anophelines.</title>
        <authorList>
            <person name="Ribeiro J.M."/>
            <person name="Scarpassa V."/>
            <person name="Calvo E."/>
        </authorList>
    </citation>
    <scope>NUCLEOTIDE SEQUENCE</scope>
    <source>
        <tissue evidence="1">Salivary glands</tissue>
    </source>
</reference>
<dbReference type="AlphaFoldDB" id="A0A2M3ZSJ9"/>
<sequence>MRFVALATTLASVSPVVVRNAEDRILLVASFHRPILNPFRCGTFPAGSIGSVTSSMRFVFPDFFPCTNCHQACSVS</sequence>
<name>A0A2M3ZSJ9_9DIPT</name>
<protein>
    <submittedName>
        <fullName evidence="1">Putative secreted peptide</fullName>
    </submittedName>
</protein>
<dbReference type="EMBL" id="GGFM01010793">
    <property type="protein sequence ID" value="MBW31544.1"/>
    <property type="molecule type" value="Transcribed_RNA"/>
</dbReference>
<organism evidence="1">
    <name type="scientific">Anopheles braziliensis</name>
    <dbReference type="NCBI Taxonomy" id="58242"/>
    <lineage>
        <taxon>Eukaryota</taxon>
        <taxon>Metazoa</taxon>
        <taxon>Ecdysozoa</taxon>
        <taxon>Arthropoda</taxon>
        <taxon>Hexapoda</taxon>
        <taxon>Insecta</taxon>
        <taxon>Pterygota</taxon>
        <taxon>Neoptera</taxon>
        <taxon>Endopterygota</taxon>
        <taxon>Diptera</taxon>
        <taxon>Nematocera</taxon>
        <taxon>Culicoidea</taxon>
        <taxon>Culicidae</taxon>
        <taxon>Anophelinae</taxon>
        <taxon>Anopheles</taxon>
    </lineage>
</organism>
<evidence type="ECO:0000313" key="1">
    <source>
        <dbReference type="EMBL" id="MBW31544.1"/>
    </source>
</evidence>
<accession>A0A2M3ZSJ9</accession>
<proteinExistence type="predicted"/>